<dbReference type="AlphaFoldDB" id="A0A0C9YTU1"/>
<sequence>MSTGASSAYGILEDAVQEIITNLKEVNHETMAALDNTSQEQKFQDACSLMYSLEKDLSPKNLAHLQMLFEEKPSFTMGYKAISGQLELVRKWWVKGRLEGISCSVLEYAYPEGQ</sequence>
<dbReference type="EMBL" id="KN834248">
    <property type="protein sequence ID" value="KIK11308.1"/>
    <property type="molecule type" value="Genomic_DNA"/>
</dbReference>
<reference evidence="1 2" key="1">
    <citation type="submission" date="2014-04" db="EMBL/GenBank/DDBJ databases">
        <authorList>
            <consortium name="DOE Joint Genome Institute"/>
            <person name="Kuo A."/>
            <person name="Kohler A."/>
            <person name="Costa M.D."/>
            <person name="Nagy L.G."/>
            <person name="Floudas D."/>
            <person name="Copeland A."/>
            <person name="Barry K.W."/>
            <person name="Cichocki N."/>
            <person name="Veneault-Fourrey C."/>
            <person name="LaButti K."/>
            <person name="Lindquist E.A."/>
            <person name="Lipzen A."/>
            <person name="Lundell T."/>
            <person name="Morin E."/>
            <person name="Murat C."/>
            <person name="Sun H."/>
            <person name="Tunlid A."/>
            <person name="Henrissat B."/>
            <person name="Grigoriev I.V."/>
            <person name="Hibbett D.S."/>
            <person name="Martin F."/>
            <person name="Nordberg H.P."/>
            <person name="Cantor M.N."/>
            <person name="Hua S.X."/>
        </authorList>
    </citation>
    <scope>NUCLEOTIDE SEQUENCE [LARGE SCALE GENOMIC DNA]</scope>
    <source>
        <strain evidence="1 2">441</strain>
    </source>
</reference>
<protein>
    <submittedName>
        <fullName evidence="1">Unplaced genomic scaffold scaffold_564, whole genome shotgun sequence</fullName>
    </submittedName>
</protein>
<dbReference type="HOGENOM" id="CLU_160851_0_0_1"/>
<accession>A0A0C9YTU1</accession>
<evidence type="ECO:0000313" key="2">
    <source>
        <dbReference type="Proteomes" id="UP000054018"/>
    </source>
</evidence>
<evidence type="ECO:0000313" key="1">
    <source>
        <dbReference type="EMBL" id="KIK11308.1"/>
    </source>
</evidence>
<dbReference type="Proteomes" id="UP000054018">
    <property type="component" value="Unassembled WGS sequence"/>
</dbReference>
<reference evidence="2" key="2">
    <citation type="submission" date="2015-01" db="EMBL/GenBank/DDBJ databases">
        <title>Evolutionary Origins and Diversification of the Mycorrhizal Mutualists.</title>
        <authorList>
            <consortium name="DOE Joint Genome Institute"/>
            <consortium name="Mycorrhizal Genomics Consortium"/>
            <person name="Kohler A."/>
            <person name="Kuo A."/>
            <person name="Nagy L.G."/>
            <person name="Floudas D."/>
            <person name="Copeland A."/>
            <person name="Barry K.W."/>
            <person name="Cichocki N."/>
            <person name="Veneault-Fourrey C."/>
            <person name="LaButti K."/>
            <person name="Lindquist E.A."/>
            <person name="Lipzen A."/>
            <person name="Lundell T."/>
            <person name="Morin E."/>
            <person name="Murat C."/>
            <person name="Riley R."/>
            <person name="Ohm R."/>
            <person name="Sun H."/>
            <person name="Tunlid A."/>
            <person name="Henrissat B."/>
            <person name="Grigoriev I.V."/>
            <person name="Hibbett D.S."/>
            <person name="Martin F."/>
        </authorList>
    </citation>
    <scope>NUCLEOTIDE SEQUENCE [LARGE SCALE GENOMIC DNA]</scope>
    <source>
        <strain evidence="2">441</strain>
    </source>
</reference>
<name>A0A0C9YTU1_9AGAM</name>
<proteinExistence type="predicted"/>
<gene>
    <name evidence="1" type="ORF">PISMIDRAFT_19633</name>
</gene>
<organism evidence="1 2">
    <name type="scientific">Pisolithus microcarpus 441</name>
    <dbReference type="NCBI Taxonomy" id="765257"/>
    <lineage>
        <taxon>Eukaryota</taxon>
        <taxon>Fungi</taxon>
        <taxon>Dikarya</taxon>
        <taxon>Basidiomycota</taxon>
        <taxon>Agaricomycotina</taxon>
        <taxon>Agaricomycetes</taxon>
        <taxon>Agaricomycetidae</taxon>
        <taxon>Boletales</taxon>
        <taxon>Sclerodermatineae</taxon>
        <taxon>Pisolithaceae</taxon>
        <taxon>Pisolithus</taxon>
    </lineage>
</organism>
<keyword evidence="2" id="KW-1185">Reference proteome</keyword>